<feature type="compositionally biased region" description="Basic residues" evidence="1">
    <location>
        <begin position="662"/>
        <end position="675"/>
    </location>
</feature>
<dbReference type="AlphaFoldDB" id="A0A8J2T0D6"/>
<organism evidence="2 3">
    <name type="scientific">Pelagomonas calceolata</name>
    <dbReference type="NCBI Taxonomy" id="35677"/>
    <lineage>
        <taxon>Eukaryota</taxon>
        <taxon>Sar</taxon>
        <taxon>Stramenopiles</taxon>
        <taxon>Ochrophyta</taxon>
        <taxon>Pelagophyceae</taxon>
        <taxon>Pelagomonadales</taxon>
        <taxon>Pelagomonadaceae</taxon>
        <taxon>Pelagomonas</taxon>
    </lineage>
</organism>
<feature type="region of interest" description="Disordered" evidence="1">
    <location>
        <begin position="652"/>
        <end position="729"/>
    </location>
</feature>
<proteinExistence type="predicted"/>
<dbReference type="EMBL" id="CAKKNE010000005">
    <property type="protein sequence ID" value="CAH0377814.1"/>
    <property type="molecule type" value="Genomic_DNA"/>
</dbReference>
<feature type="compositionally biased region" description="Low complexity" evidence="1">
    <location>
        <begin position="703"/>
        <end position="713"/>
    </location>
</feature>
<comment type="caution">
    <text evidence="2">The sequence shown here is derived from an EMBL/GenBank/DDBJ whole genome shotgun (WGS) entry which is preliminary data.</text>
</comment>
<gene>
    <name evidence="2" type="ORF">PECAL_5P23340</name>
</gene>
<dbReference type="Proteomes" id="UP000789595">
    <property type="component" value="Unassembled WGS sequence"/>
</dbReference>
<keyword evidence="3" id="KW-1185">Reference proteome</keyword>
<sequence length="729" mass="79086">MADDASDGEVEDDADWRARVRRLRPFLLDADLVPPPPNPPDTSSSCFASWTRLHAKAPEPPGGFASDAGAKALDALLRDRRQAAPGAFARQCAALGGLDARRSHVLFEGELDIPTEDYYDTARALQNQRWSRQRAARAEDDLTHGRWADAVRRFGDAIALDATNGDAYRGRARARVGLLEGALFVSRGADTASYRVVDAAASTLDIDAGCSRLASIRPIIFGDEASGGSSEKLIQFLLAAGAGIAGLHSSADCVQGRHTACECKNRVGIRTGEDYPAGWVEDCRARVSGTHPRKGDGVSRYGVATTCDNYNLFPELFLGQPVFGGVRKSKSGASGRSGKGGHERSHASTPPPLLKTIMKGVDPGYDRVKRLFEVVFGHSDILKTILPLPEDTDPQAAAKAHYRELLAAKIRGEDVLSFDIERADQWSLTKRMRAENQPKGLVVAYEANQLGAVVGRLRPDLGKGDVEVILNEGQAKPFGEPRVRELMKTPGHDDKRIWSFGSFPEKDLLDHLGLAERYRNFHAVLSVALGMNSQGQHRNRSTKAPCPIATNMPMMGQMVNCDYDAVVKDPFVTPYQHAAAEKCLESEAHVSDPVATLQIMGMVATEGLKALRARWNEVDAYLLGDDTATRPALEEGHVIWYNASEANRKYDAPATEWPGAKMKPKKSRSGKRKAKVTPPPVPLSRYFGAAPPTAKLVLAGSGSSADPLDLSNSPSPPKRPRVEPLDELE</sequence>
<feature type="region of interest" description="Disordered" evidence="1">
    <location>
        <begin position="328"/>
        <end position="354"/>
    </location>
</feature>
<protein>
    <submittedName>
        <fullName evidence="2">Uncharacterized protein</fullName>
    </submittedName>
</protein>
<reference evidence="2" key="1">
    <citation type="submission" date="2021-11" db="EMBL/GenBank/DDBJ databases">
        <authorList>
            <consortium name="Genoscope - CEA"/>
            <person name="William W."/>
        </authorList>
    </citation>
    <scope>NUCLEOTIDE SEQUENCE</scope>
</reference>
<evidence type="ECO:0000313" key="3">
    <source>
        <dbReference type="Proteomes" id="UP000789595"/>
    </source>
</evidence>
<feature type="compositionally biased region" description="Basic and acidic residues" evidence="1">
    <location>
        <begin position="720"/>
        <end position="729"/>
    </location>
</feature>
<evidence type="ECO:0000313" key="2">
    <source>
        <dbReference type="EMBL" id="CAH0377814.1"/>
    </source>
</evidence>
<accession>A0A8J2T0D6</accession>
<name>A0A8J2T0D6_9STRA</name>
<evidence type="ECO:0000256" key="1">
    <source>
        <dbReference type="SAM" id="MobiDB-lite"/>
    </source>
</evidence>